<dbReference type="Proteomes" id="UP000663873">
    <property type="component" value="Unassembled WGS sequence"/>
</dbReference>
<proteinExistence type="predicted"/>
<evidence type="ECO:0000256" key="2">
    <source>
        <dbReference type="ARBA" id="ARBA00022630"/>
    </source>
</evidence>
<dbReference type="EMBL" id="CAJOBO010000451">
    <property type="protein sequence ID" value="CAF4224936.1"/>
    <property type="molecule type" value="Genomic_DNA"/>
</dbReference>
<feature type="domain" description="FAD-binding" evidence="4">
    <location>
        <begin position="6"/>
        <end position="73"/>
    </location>
</feature>
<dbReference type="EMBL" id="CAJNXB010004219">
    <property type="protein sequence ID" value="CAF3364306.1"/>
    <property type="molecule type" value="Genomic_DNA"/>
</dbReference>
<evidence type="ECO:0000313" key="7">
    <source>
        <dbReference type="EMBL" id="CAF4224936.1"/>
    </source>
</evidence>
<dbReference type="Proteomes" id="UP000663862">
    <property type="component" value="Unassembled WGS sequence"/>
</dbReference>
<dbReference type="PANTHER" id="PTHR43004:SF19">
    <property type="entry name" value="BINDING MONOOXYGENASE, PUTATIVE (JCVI)-RELATED"/>
    <property type="match status" value="1"/>
</dbReference>
<keyword evidence="2" id="KW-0285">Flavoprotein</keyword>
<dbReference type="Proteomes" id="UP000663851">
    <property type="component" value="Unassembled WGS sequence"/>
</dbReference>
<evidence type="ECO:0000313" key="10">
    <source>
        <dbReference type="EMBL" id="CAF4729557.1"/>
    </source>
</evidence>
<evidence type="ECO:0000313" key="6">
    <source>
        <dbReference type="EMBL" id="CAF3364306.1"/>
    </source>
</evidence>
<dbReference type="SUPFAM" id="SSF51905">
    <property type="entry name" value="FAD/NAD(P)-binding domain"/>
    <property type="match status" value="1"/>
</dbReference>
<evidence type="ECO:0000256" key="3">
    <source>
        <dbReference type="ARBA" id="ARBA00022827"/>
    </source>
</evidence>
<dbReference type="EMBL" id="CAJOBS010001429">
    <property type="protein sequence ID" value="CAF4729557.1"/>
    <property type="molecule type" value="Genomic_DNA"/>
</dbReference>
<dbReference type="Proteomes" id="UP000663838">
    <property type="component" value="Unassembled WGS sequence"/>
</dbReference>
<dbReference type="InterPro" id="IPR036188">
    <property type="entry name" value="FAD/NAD-bd_sf"/>
</dbReference>
<organism evidence="5 11">
    <name type="scientific">Rotaria socialis</name>
    <dbReference type="NCBI Taxonomy" id="392032"/>
    <lineage>
        <taxon>Eukaryota</taxon>
        <taxon>Metazoa</taxon>
        <taxon>Spiralia</taxon>
        <taxon>Gnathifera</taxon>
        <taxon>Rotifera</taxon>
        <taxon>Eurotatoria</taxon>
        <taxon>Bdelloidea</taxon>
        <taxon>Philodinida</taxon>
        <taxon>Philodinidae</taxon>
        <taxon>Rotaria</taxon>
    </lineage>
</organism>
<keyword evidence="3" id="KW-0274">FAD</keyword>
<comment type="cofactor">
    <cofactor evidence="1">
        <name>FAD</name>
        <dbReference type="ChEBI" id="CHEBI:57692"/>
    </cofactor>
</comment>
<dbReference type="EMBL" id="CAJOBQ010001457">
    <property type="protein sequence ID" value="CAF4489018.1"/>
    <property type="molecule type" value="Genomic_DNA"/>
</dbReference>
<name>A0A817SMY1_9BILA</name>
<dbReference type="EMBL" id="CAJNYD010000768">
    <property type="protein sequence ID" value="CAF3295769.1"/>
    <property type="molecule type" value="Genomic_DNA"/>
</dbReference>
<gene>
    <name evidence="7" type="ORF">HFQ381_LOCUS8870</name>
    <name evidence="5" type="ORF">LUA448_LOCUS7607</name>
    <name evidence="6" type="ORF">TIS948_LOCUS24460</name>
    <name evidence="10" type="ORF">TOA249_LOCUS18811</name>
    <name evidence="8" type="ORF">TSG867_LOCUS20161</name>
    <name evidence="9" type="ORF">UJA718_LOCUS25770</name>
</gene>
<reference evidence="5" key="1">
    <citation type="submission" date="2021-02" db="EMBL/GenBank/DDBJ databases">
        <authorList>
            <person name="Nowell W R."/>
        </authorList>
    </citation>
    <scope>NUCLEOTIDE SEQUENCE</scope>
</reference>
<dbReference type="EMBL" id="CAJOBP010006437">
    <property type="protein sequence ID" value="CAF4492907.1"/>
    <property type="molecule type" value="Genomic_DNA"/>
</dbReference>
<dbReference type="Proteomes" id="UP000663825">
    <property type="component" value="Unassembled WGS sequence"/>
</dbReference>
<keyword evidence="12" id="KW-1185">Reference proteome</keyword>
<evidence type="ECO:0000259" key="4">
    <source>
        <dbReference type="Pfam" id="PF01494"/>
    </source>
</evidence>
<evidence type="ECO:0000313" key="9">
    <source>
        <dbReference type="EMBL" id="CAF4492907.1"/>
    </source>
</evidence>
<evidence type="ECO:0000313" key="5">
    <source>
        <dbReference type="EMBL" id="CAF3295769.1"/>
    </source>
</evidence>
<protein>
    <recommendedName>
        <fullName evidence="4">FAD-binding domain-containing protein</fullName>
    </recommendedName>
</protein>
<sequence>MASSLVDILIIGAKPTGLMLGCQLSLYPNISFRIIDKNSTCTTQSRAIAVHSRSLELLGQLNIAEKAISAASISRSTFA</sequence>
<dbReference type="GO" id="GO:0071949">
    <property type="term" value="F:FAD binding"/>
    <property type="evidence" value="ECO:0007669"/>
    <property type="project" value="InterPro"/>
</dbReference>
<evidence type="ECO:0000313" key="8">
    <source>
        <dbReference type="EMBL" id="CAF4489018.1"/>
    </source>
</evidence>
<dbReference type="AlphaFoldDB" id="A0A817SMY1"/>
<evidence type="ECO:0000313" key="11">
    <source>
        <dbReference type="Proteomes" id="UP000663833"/>
    </source>
</evidence>
<dbReference type="Pfam" id="PF01494">
    <property type="entry name" value="FAD_binding_3"/>
    <property type="match status" value="1"/>
</dbReference>
<comment type="caution">
    <text evidence="5">The sequence shown here is derived from an EMBL/GenBank/DDBJ whole genome shotgun (WGS) entry which is preliminary data.</text>
</comment>
<dbReference type="OrthoDB" id="2096480at2759"/>
<dbReference type="Gene3D" id="3.50.50.60">
    <property type="entry name" value="FAD/NAD(P)-binding domain"/>
    <property type="match status" value="1"/>
</dbReference>
<dbReference type="Proteomes" id="UP000663833">
    <property type="component" value="Unassembled WGS sequence"/>
</dbReference>
<dbReference type="InterPro" id="IPR002938">
    <property type="entry name" value="FAD-bd"/>
</dbReference>
<evidence type="ECO:0000313" key="12">
    <source>
        <dbReference type="Proteomes" id="UP000663873"/>
    </source>
</evidence>
<evidence type="ECO:0000256" key="1">
    <source>
        <dbReference type="ARBA" id="ARBA00001974"/>
    </source>
</evidence>
<accession>A0A817SMY1</accession>
<dbReference type="GO" id="GO:0016709">
    <property type="term" value="F:oxidoreductase activity, acting on paired donors, with incorporation or reduction of molecular oxygen, NAD(P)H as one donor, and incorporation of one atom of oxygen"/>
    <property type="evidence" value="ECO:0007669"/>
    <property type="project" value="UniProtKB-ARBA"/>
</dbReference>
<dbReference type="PANTHER" id="PTHR43004">
    <property type="entry name" value="TRK SYSTEM POTASSIUM UPTAKE PROTEIN"/>
    <property type="match status" value="1"/>
</dbReference>
<dbReference type="InterPro" id="IPR050641">
    <property type="entry name" value="RIFMO-like"/>
</dbReference>